<name>A0A919FKX1_9ACTN</name>
<organism evidence="2 3">
    <name type="scientific">Kitasatospora indigofera</name>
    <dbReference type="NCBI Taxonomy" id="67307"/>
    <lineage>
        <taxon>Bacteria</taxon>
        <taxon>Bacillati</taxon>
        <taxon>Actinomycetota</taxon>
        <taxon>Actinomycetes</taxon>
        <taxon>Kitasatosporales</taxon>
        <taxon>Streptomycetaceae</taxon>
        <taxon>Kitasatospora</taxon>
    </lineage>
</organism>
<evidence type="ECO:0000313" key="3">
    <source>
        <dbReference type="Proteomes" id="UP000617734"/>
    </source>
</evidence>
<dbReference type="EMBL" id="BNBO01000009">
    <property type="protein sequence ID" value="GHH67334.1"/>
    <property type="molecule type" value="Genomic_DNA"/>
</dbReference>
<gene>
    <name evidence="2" type="ORF">GCM10018781_22430</name>
</gene>
<protein>
    <submittedName>
        <fullName evidence="2">Uncharacterized protein</fullName>
    </submittedName>
</protein>
<proteinExistence type="predicted"/>
<reference evidence="2" key="2">
    <citation type="submission" date="2020-09" db="EMBL/GenBank/DDBJ databases">
        <authorList>
            <person name="Sun Q."/>
            <person name="Ohkuma M."/>
        </authorList>
    </citation>
    <scope>NUCLEOTIDE SEQUENCE</scope>
    <source>
        <strain evidence="2">JCM 4646</strain>
    </source>
</reference>
<dbReference type="Proteomes" id="UP000617734">
    <property type="component" value="Unassembled WGS sequence"/>
</dbReference>
<accession>A0A919FKX1</accession>
<comment type="caution">
    <text evidence="2">The sequence shown here is derived from an EMBL/GenBank/DDBJ whole genome shotgun (WGS) entry which is preliminary data.</text>
</comment>
<dbReference type="AlphaFoldDB" id="A0A919FKX1"/>
<feature type="region of interest" description="Disordered" evidence="1">
    <location>
        <begin position="19"/>
        <end position="53"/>
    </location>
</feature>
<sequence length="53" mass="5250">MQPTVSAAAVAVHLMSRMGGDLPPDSGCGGAVPWGADTPEQALTGANGEEKRG</sequence>
<reference evidence="2" key="1">
    <citation type="journal article" date="2014" name="Int. J. Syst. Evol. Microbiol.">
        <title>Complete genome sequence of Corynebacterium casei LMG S-19264T (=DSM 44701T), isolated from a smear-ripened cheese.</title>
        <authorList>
            <consortium name="US DOE Joint Genome Institute (JGI-PGF)"/>
            <person name="Walter F."/>
            <person name="Albersmeier A."/>
            <person name="Kalinowski J."/>
            <person name="Ruckert C."/>
        </authorList>
    </citation>
    <scope>NUCLEOTIDE SEQUENCE</scope>
    <source>
        <strain evidence="2">JCM 4646</strain>
    </source>
</reference>
<evidence type="ECO:0000256" key="1">
    <source>
        <dbReference type="SAM" id="MobiDB-lite"/>
    </source>
</evidence>
<keyword evidence="3" id="KW-1185">Reference proteome</keyword>
<evidence type="ECO:0000313" key="2">
    <source>
        <dbReference type="EMBL" id="GHH67334.1"/>
    </source>
</evidence>